<proteinExistence type="predicted"/>
<evidence type="ECO:0000259" key="4">
    <source>
        <dbReference type="PROSITE" id="PS51752"/>
    </source>
</evidence>
<feature type="domain" description="Jacalin-type lectin" evidence="4">
    <location>
        <begin position="43"/>
        <end position="186"/>
    </location>
</feature>
<dbReference type="PANTHER" id="PTHR33589:SF4">
    <property type="entry name" value="ZYMOGEN GRANULE MEMBRANE PROTEIN 16"/>
    <property type="match status" value="1"/>
</dbReference>
<dbReference type="InterPro" id="IPR052321">
    <property type="entry name" value="PolyBind_ProtTraffic"/>
</dbReference>
<dbReference type="GO" id="GO:0030246">
    <property type="term" value="F:carbohydrate binding"/>
    <property type="evidence" value="ECO:0007669"/>
    <property type="project" value="UniProtKB-KW"/>
</dbReference>
<evidence type="ECO:0000313" key="6">
    <source>
        <dbReference type="Proteomes" id="UP000001646"/>
    </source>
</evidence>
<dbReference type="GeneTree" id="ENSGT00940000159195"/>
<evidence type="ECO:0000256" key="1">
    <source>
        <dbReference type="ARBA" id="ARBA00022729"/>
    </source>
</evidence>
<evidence type="ECO:0000313" key="5">
    <source>
        <dbReference type="Ensembl" id="ENSACAP00000031864.1"/>
    </source>
</evidence>
<dbReference type="PANTHER" id="PTHR33589">
    <property type="entry name" value="OS11G0524900 PROTEIN"/>
    <property type="match status" value="1"/>
</dbReference>
<protein>
    <recommendedName>
        <fullName evidence="4">Jacalin-type lectin domain-containing protein</fullName>
    </recommendedName>
</protein>
<dbReference type="InterPro" id="IPR001229">
    <property type="entry name" value="Jacalin-like_lectin_dom"/>
</dbReference>
<reference evidence="5" key="3">
    <citation type="submission" date="2025-09" db="UniProtKB">
        <authorList>
            <consortium name="Ensembl"/>
        </authorList>
    </citation>
    <scope>IDENTIFICATION</scope>
</reference>
<dbReference type="Ensembl" id="ENSACAT00000041816.1">
    <property type="protein sequence ID" value="ENSACAP00000031864.1"/>
    <property type="gene ID" value="ENSACAG00000028878.2"/>
</dbReference>
<keyword evidence="3" id="KW-1133">Transmembrane helix</keyword>
<keyword evidence="2" id="KW-0430">Lectin</keyword>
<dbReference type="Pfam" id="PF01419">
    <property type="entry name" value="Jacalin"/>
    <property type="match status" value="1"/>
</dbReference>
<feature type="transmembrane region" description="Helical" evidence="3">
    <location>
        <begin position="20"/>
        <end position="40"/>
    </location>
</feature>
<gene>
    <name evidence="5" type="primary">LOC100568007</name>
</gene>
<evidence type="ECO:0000256" key="2">
    <source>
        <dbReference type="ARBA" id="ARBA00022734"/>
    </source>
</evidence>
<dbReference type="SUPFAM" id="SSF51101">
    <property type="entry name" value="Mannose-binding lectins"/>
    <property type="match status" value="1"/>
</dbReference>
<sequence length="203" mass="22707">MQNQTRGILSTAQATKMSGFTLLTLLFVGSTITSAFLLPLSDSSYSGEFGGSGGKRFSHAGNQMEGPITALRVRANQYYIVGLQFSYCRLWSEYVGGTDGEMQEIFLYDDEDIIQITGKYDSYIQNLVFLTNKQRSFVFGASSGYTYHGYRGFTFNAVPLYRSAVLRYVSGRSASYIDALGFHWGKQLKKSKKCRRLTVDQGK</sequence>
<dbReference type="SMART" id="SM00915">
    <property type="entry name" value="Jacalin"/>
    <property type="match status" value="1"/>
</dbReference>
<dbReference type="Bgee" id="ENSACAG00000028878">
    <property type="expression patterns" value="Expressed in adrenal gland and 2 other cell types or tissues"/>
</dbReference>
<dbReference type="PROSITE" id="PS51752">
    <property type="entry name" value="JACALIN_LECTIN"/>
    <property type="match status" value="1"/>
</dbReference>
<keyword evidence="6" id="KW-1185">Reference proteome</keyword>
<dbReference type="InterPro" id="IPR036404">
    <property type="entry name" value="Jacalin-like_lectin_dom_sf"/>
</dbReference>
<reference evidence="5" key="2">
    <citation type="submission" date="2025-08" db="UniProtKB">
        <authorList>
            <consortium name="Ensembl"/>
        </authorList>
    </citation>
    <scope>IDENTIFICATION</scope>
</reference>
<dbReference type="InParanoid" id="A0A803T9H4"/>
<name>A0A803T9H4_ANOCA</name>
<evidence type="ECO:0000256" key="3">
    <source>
        <dbReference type="SAM" id="Phobius"/>
    </source>
</evidence>
<reference evidence="5" key="1">
    <citation type="submission" date="2009-12" db="EMBL/GenBank/DDBJ databases">
        <title>The Genome Sequence of Anolis carolinensis (Green Anole Lizard).</title>
        <authorList>
            <consortium name="The Genome Sequencing Platform"/>
            <person name="Di Palma F."/>
            <person name="Alfoldi J."/>
            <person name="Heiman D."/>
            <person name="Young S."/>
            <person name="Grabherr M."/>
            <person name="Johnson J."/>
            <person name="Lander E.S."/>
            <person name="Lindblad-Toh K."/>
        </authorList>
    </citation>
    <scope>NUCLEOTIDE SEQUENCE [LARGE SCALE GENOMIC DNA]</scope>
    <source>
        <strain evidence="5">JBL SC #1</strain>
    </source>
</reference>
<keyword evidence="1" id="KW-0732">Signal</keyword>
<dbReference type="AlphaFoldDB" id="A0A803T9H4"/>
<dbReference type="Proteomes" id="UP000001646">
    <property type="component" value="Unplaced"/>
</dbReference>
<organism evidence="5 6">
    <name type="scientific">Anolis carolinensis</name>
    <name type="common">Green anole</name>
    <name type="synonym">American chameleon</name>
    <dbReference type="NCBI Taxonomy" id="28377"/>
    <lineage>
        <taxon>Eukaryota</taxon>
        <taxon>Metazoa</taxon>
        <taxon>Chordata</taxon>
        <taxon>Craniata</taxon>
        <taxon>Vertebrata</taxon>
        <taxon>Euteleostomi</taxon>
        <taxon>Lepidosauria</taxon>
        <taxon>Squamata</taxon>
        <taxon>Bifurcata</taxon>
        <taxon>Unidentata</taxon>
        <taxon>Episquamata</taxon>
        <taxon>Toxicofera</taxon>
        <taxon>Iguania</taxon>
        <taxon>Dactyloidae</taxon>
        <taxon>Anolis</taxon>
    </lineage>
</organism>
<keyword evidence="3" id="KW-0472">Membrane</keyword>
<keyword evidence="3" id="KW-0812">Transmembrane</keyword>
<dbReference type="Gene3D" id="2.100.10.30">
    <property type="entry name" value="Jacalin-like lectin domain"/>
    <property type="match status" value="1"/>
</dbReference>
<accession>A0A803T9H4</accession>